<feature type="transmembrane region" description="Helical" evidence="6">
    <location>
        <begin position="676"/>
        <end position="701"/>
    </location>
</feature>
<accession>A0A2K9LNA7</accession>
<keyword evidence="5 6" id="KW-0472">Membrane</keyword>
<feature type="transmembrane region" description="Helical" evidence="6">
    <location>
        <begin position="241"/>
        <end position="258"/>
    </location>
</feature>
<dbReference type="PANTHER" id="PTHR33406">
    <property type="entry name" value="MEMBRANE PROTEIN MJ1562-RELATED"/>
    <property type="match status" value="1"/>
</dbReference>
<feature type="transmembrane region" description="Helical" evidence="6">
    <location>
        <begin position="722"/>
        <end position="743"/>
    </location>
</feature>
<organism evidence="8 9">
    <name type="scientific">Ketobacter alkanivorans</name>
    <dbReference type="NCBI Taxonomy" id="1917421"/>
    <lineage>
        <taxon>Bacteria</taxon>
        <taxon>Pseudomonadati</taxon>
        <taxon>Pseudomonadota</taxon>
        <taxon>Gammaproteobacteria</taxon>
        <taxon>Pseudomonadales</taxon>
        <taxon>Ketobacteraceae</taxon>
        <taxon>Ketobacter</taxon>
    </lineage>
</organism>
<dbReference type="InterPro" id="IPR050545">
    <property type="entry name" value="Mycobact_MmpL"/>
</dbReference>
<feature type="transmembrane region" description="Helical" evidence="6">
    <location>
        <begin position="295"/>
        <end position="316"/>
    </location>
</feature>
<protein>
    <recommendedName>
        <fullName evidence="7">SSD domain-containing protein</fullName>
    </recommendedName>
</protein>
<dbReference type="InterPro" id="IPR004869">
    <property type="entry name" value="MMPL_dom"/>
</dbReference>
<feature type="domain" description="SSD" evidence="7">
    <location>
        <begin position="264"/>
        <end position="390"/>
    </location>
</feature>
<dbReference type="OrthoDB" id="9803781at2"/>
<sequence length="792" mass="85882">MSNTRSVKGITQTTIAQATVARYANWLVGNPWLVLVGSLLLACVFMSGMSQLTFRSDNRVFFADNNPDLIQLEKFEQLYGRDDNLVFVIKALEGDLFTPKRLDAINQVTEGAWTLPDVKRVDSVTNFQRVQAVGDDIEIDHLARVGDPLTDSQAAQLKVDAVLEPLLTDRLLSRDGTLGLVAVQFRFKAETASDQSEAAMAAGQVLLQQYREAYPDLEIGLSGSVALDHAFVEASIFDSSVLLPIMVIALLVIIAVLLRSAAGAAATFLVIVLSTLCALGLAAFCGVPLSSPSVIAPNIILTLATCDCIHMCAGMMRLCRAGLGKRDAVKESLLECWWPVTLTTITTAVGFLTLVFSAVPPFAHLGIIVAIGSLMAWFISVTFFPALLCLLPWSVKTASTMPADRVSMIIANAVTRRPYFFVVTLSIATVVLSALAFTNVLDDRYVRYFDQSYSFRVATDRMNEDLGGFYILEFSLDSLEADGVSNPQYLREVDAFAQWLREQPGVTHVHGLPDIMKTINRAMQGGSVNEFHLPENRNLAAQYLALYEMSLPFGMDLRNQLTADKRYSRLSVSLNDISTGDMTDLQARAESWAGHNTDLIAASAKATGTSLLFAHIGNRNIQEMLRGMAVGVIVVWGIFILAFRSFPLSLLGTVANFAPCMATLGIWALINGEVGMAVATVASVTFGIVVDATIHMITCYLRLQREENLGVVDAVNGAFKSVGPGLIAMTLSLATGFICLAFSGFQINAWMGLMAALTIIVALLFDLLLIPSILLALRLGEKSEIAVVTEAQ</sequence>
<keyword evidence="3 6" id="KW-0812">Transmembrane</keyword>
<dbReference type="Proteomes" id="UP000235116">
    <property type="component" value="Chromosome"/>
</dbReference>
<evidence type="ECO:0000256" key="2">
    <source>
        <dbReference type="ARBA" id="ARBA00022475"/>
    </source>
</evidence>
<dbReference type="PANTHER" id="PTHR33406:SF13">
    <property type="entry name" value="MEMBRANE PROTEIN YDFJ"/>
    <property type="match status" value="1"/>
</dbReference>
<feature type="transmembrane region" description="Helical" evidence="6">
    <location>
        <begin position="365"/>
        <end position="391"/>
    </location>
</feature>
<dbReference type="AlphaFoldDB" id="A0A2K9LNA7"/>
<feature type="transmembrane region" description="Helical" evidence="6">
    <location>
        <begin position="265"/>
        <end position="289"/>
    </location>
</feature>
<evidence type="ECO:0000256" key="5">
    <source>
        <dbReference type="ARBA" id="ARBA00023136"/>
    </source>
</evidence>
<dbReference type="RefSeq" id="WP_101893610.1">
    <property type="nucleotide sequence ID" value="NZ_CP022684.1"/>
</dbReference>
<keyword evidence="9" id="KW-1185">Reference proteome</keyword>
<dbReference type="Pfam" id="PF03176">
    <property type="entry name" value="MMPL"/>
    <property type="match status" value="2"/>
</dbReference>
<proteinExistence type="predicted"/>
<feature type="transmembrane region" description="Helical" evidence="6">
    <location>
        <begin position="749"/>
        <end position="777"/>
    </location>
</feature>
<evidence type="ECO:0000256" key="4">
    <source>
        <dbReference type="ARBA" id="ARBA00022989"/>
    </source>
</evidence>
<feature type="transmembrane region" description="Helical" evidence="6">
    <location>
        <begin position="418"/>
        <end position="437"/>
    </location>
</feature>
<feature type="transmembrane region" description="Helical" evidence="6">
    <location>
        <begin position="650"/>
        <end position="670"/>
    </location>
</feature>
<dbReference type="Gene3D" id="1.20.1640.10">
    <property type="entry name" value="Multidrug efflux transporter AcrB transmembrane domain"/>
    <property type="match status" value="2"/>
</dbReference>
<evidence type="ECO:0000313" key="9">
    <source>
        <dbReference type="Proteomes" id="UP000235116"/>
    </source>
</evidence>
<evidence type="ECO:0000256" key="6">
    <source>
        <dbReference type="SAM" id="Phobius"/>
    </source>
</evidence>
<feature type="transmembrane region" description="Helical" evidence="6">
    <location>
        <begin position="337"/>
        <end position="359"/>
    </location>
</feature>
<dbReference type="PROSITE" id="PS50156">
    <property type="entry name" value="SSD"/>
    <property type="match status" value="1"/>
</dbReference>
<keyword evidence="2" id="KW-1003">Cell membrane</keyword>
<dbReference type="GO" id="GO:0005886">
    <property type="term" value="C:plasma membrane"/>
    <property type="evidence" value="ECO:0007669"/>
    <property type="project" value="UniProtKB-SubCell"/>
</dbReference>
<comment type="subcellular location">
    <subcellularLocation>
        <location evidence="1">Cell membrane</location>
        <topology evidence="1">Multi-pass membrane protein</topology>
    </subcellularLocation>
</comment>
<evidence type="ECO:0000313" key="8">
    <source>
        <dbReference type="EMBL" id="AUM12274.1"/>
    </source>
</evidence>
<evidence type="ECO:0000256" key="1">
    <source>
        <dbReference type="ARBA" id="ARBA00004651"/>
    </source>
</evidence>
<evidence type="ECO:0000256" key="3">
    <source>
        <dbReference type="ARBA" id="ARBA00022692"/>
    </source>
</evidence>
<dbReference type="KEGG" id="kak:Kalk_07550"/>
<dbReference type="EMBL" id="CP022684">
    <property type="protein sequence ID" value="AUM12274.1"/>
    <property type="molecule type" value="Genomic_DNA"/>
</dbReference>
<evidence type="ECO:0000259" key="7">
    <source>
        <dbReference type="PROSITE" id="PS50156"/>
    </source>
</evidence>
<feature type="transmembrane region" description="Helical" evidence="6">
    <location>
        <begin position="32"/>
        <end position="54"/>
    </location>
</feature>
<dbReference type="InterPro" id="IPR000731">
    <property type="entry name" value="SSD"/>
</dbReference>
<feature type="transmembrane region" description="Helical" evidence="6">
    <location>
        <begin position="624"/>
        <end position="643"/>
    </location>
</feature>
<reference evidence="9" key="1">
    <citation type="submission" date="2017-08" db="EMBL/GenBank/DDBJ databases">
        <title>Direct submision.</title>
        <authorList>
            <person name="Kim S.-J."/>
            <person name="Rhee S.-K."/>
        </authorList>
    </citation>
    <scope>NUCLEOTIDE SEQUENCE [LARGE SCALE GENOMIC DNA]</scope>
    <source>
        <strain evidence="9">GI5</strain>
    </source>
</reference>
<name>A0A2K9LNA7_9GAMM</name>
<gene>
    <name evidence="8" type="ORF">Kalk_07550</name>
</gene>
<dbReference type="SUPFAM" id="SSF82866">
    <property type="entry name" value="Multidrug efflux transporter AcrB transmembrane domain"/>
    <property type="match status" value="2"/>
</dbReference>
<keyword evidence="4 6" id="KW-1133">Transmembrane helix</keyword>